<comment type="caution">
    <text evidence="1">The sequence shown here is derived from an EMBL/GenBank/DDBJ whole genome shotgun (WGS) entry which is preliminary data.</text>
</comment>
<keyword evidence="2" id="KW-1185">Reference proteome</keyword>
<evidence type="ECO:0008006" key="3">
    <source>
        <dbReference type="Google" id="ProtNLM"/>
    </source>
</evidence>
<evidence type="ECO:0000313" key="1">
    <source>
        <dbReference type="EMBL" id="MEH2559792.1"/>
    </source>
</evidence>
<accession>A0ABU8BNW2</accession>
<dbReference type="Proteomes" id="UP001364224">
    <property type="component" value="Unassembled WGS sequence"/>
</dbReference>
<evidence type="ECO:0000313" key="2">
    <source>
        <dbReference type="Proteomes" id="UP001364224"/>
    </source>
</evidence>
<dbReference type="EMBL" id="JAZHRV010000001">
    <property type="protein sequence ID" value="MEH2559792.1"/>
    <property type="molecule type" value="Genomic_DNA"/>
</dbReference>
<name>A0ABU8BNW2_9BRAD</name>
<protein>
    <recommendedName>
        <fullName evidence="3">Transposase</fullName>
    </recommendedName>
</protein>
<gene>
    <name evidence="1" type="ORF">V1286_007321</name>
</gene>
<reference evidence="1 2" key="1">
    <citation type="submission" date="2024-02" db="EMBL/GenBank/DDBJ databases">
        <title>Adaptive strategies in a cosmopolitan and abundant soil bacterium.</title>
        <authorList>
            <person name="Carini P."/>
        </authorList>
    </citation>
    <scope>NUCLEOTIDE SEQUENCE [LARGE SCALE GENOMIC DNA]</scope>
    <source>
        <strain evidence="1 2">AZCC 1608</strain>
    </source>
</reference>
<sequence>MILAYFIGKKNWQIAARFIGKKNWQIAARRRRRGRAVL</sequence>
<organism evidence="1 2">
    <name type="scientific">Bradyrhizobium algeriense</name>
    <dbReference type="NCBI Taxonomy" id="634784"/>
    <lineage>
        <taxon>Bacteria</taxon>
        <taxon>Pseudomonadati</taxon>
        <taxon>Pseudomonadota</taxon>
        <taxon>Alphaproteobacteria</taxon>
        <taxon>Hyphomicrobiales</taxon>
        <taxon>Nitrobacteraceae</taxon>
        <taxon>Bradyrhizobium</taxon>
    </lineage>
</organism>
<proteinExistence type="predicted"/>